<keyword evidence="3" id="KW-0472">Membrane</keyword>
<dbReference type="InterPro" id="IPR010177">
    <property type="entry name" value="Paired_CXXCH_1"/>
</dbReference>
<proteinExistence type="predicted"/>
<evidence type="ECO:0000313" key="8">
    <source>
        <dbReference type="Proteomes" id="UP001492541"/>
    </source>
</evidence>
<evidence type="ECO:0000256" key="2">
    <source>
        <dbReference type="SAM" id="MobiDB-lite"/>
    </source>
</evidence>
<feature type="region of interest" description="Disordered" evidence="2">
    <location>
        <begin position="351"/>
        <end position="388"/>
    </location>
</feature>
<feature type="domain" description="PGF-CTERM archaeal protein-sorting signal" evidence="6">
    <location>
        <begin position="386"/>
        <end position="408"/>
    </location>
</feature>
<dbReference type="RefSeq" id="WP_193805874.1">
    <property type="nucleotide sequence ID" value="NZ_CP087714.1"/>
</dbReference>
<dbReference type="NCBIfam" id="TIGR04126">
    <property type="entry name" value="PGF_CTERM"/>
    <property type="match status" value="1"/>
</dbReference>
<feature type="transmembrane region" description="Helical" evidence="3">
    <location>
        <begin position="388"/>
        <end position="406"/>
    </location>
</feature>
<feature type="domain" description="Cytochrome c-552/4" evidence="5">
    <location>
        <begin position="123"/>
        <end position="166"/>
    </location>
</feature>
<dbReference type="Pfam" id="PF18204">
    <property type="entry name" value="PGF-CTERM"/>
    <property type="match status" value="1"/>
</dbReference>
<evidence type="ECO:0000313" key="7">
    <source>
        <dbReference type="EMBL" id="XAT64455.1"/>
    </source>
</evidence>
<evidence type="ECO:0000256" key="1">
    <source>
        <dbReference type="ARBA" id="ARBA00022729"/>
    </source>
</evidence>
<dbReference type="Proteomes" id="UP001492541">
    <property type="component" value="Chromosome"/>
</dbReference>
<name>A0ABZ3H6W2_GEOAI</name>
<keyword evidence="8" id="KW-1185">Reference proteome</keyword>
<feature type="compositionally biased region" description="Low complexity" evidence="2">
    <location>
        <begin position="360"/>
        <end position="377"/>
    </location>
</feature>
<dbReference type="PANTHER" id="PTHR35038">
    <property type="entry name" value="DISSIMILATORY SULFITE REDUCTASE SIRA"/>
    <property type="match status" value="1"/>
</dbReference>
<dbReference type="Pfam" id="PF09699">
    <property type="entry name" value="Paired_CXXCH_1"/>
    <property type="match status" value="1"/>
</dbReference>
<dbReference type="GeneID" id="90448725"/>
<dbReference type="Gene3D" id="1.10.1130.10">
    <property type="entry name" value="Flavocytochrome C3, Chain A"/>
    <property type="match status" value="2"/>
</dbReference>
<accession>A0ABZ3H6W2</accession>
<dbReference type="InterPro" id="IPR023155">
    <property type="entry name" value="Cyt_c-552/4"/>
</dbReference>
<dbReference type="SUPFAM" id="SSF48695">
    <property type="entry name" value="Multiheme cytochromes"/>
    <property type="match status" value="1"/>
</dbReference>
<keyword evidence="3" id="KW-0812">Transmembrane</keyword>
<feature type="domain" description="Doubled CXXCH motif" evidence="4">
    <location>
        <begin position="223"/>
        <end position="258"/>
    </location>
</feature>
<sequence>MNAMKIVLAAVFLSLLIAPVLGAEYVGSDRCKTCHKDIWEDFMKTGHPYKLRPVDEARQGNEEFGIRKVTELPNGYTWDDITYVIGGVWWKTRFVNETGYIVTGNAVQYNLETGQWVPYDPDEVAKPYNCGKCHTTGYNEDGHQDGLPGIVGTWAFPGIECEACHGPASEHVANPTEVKPEVDTSSALCGKCHVRGDPSRIPASNGFIKHHEQYNELLASPHKDLSCITCHDPHKSVKNPMVDDAIKMKCEQCHGDVAKEFAESEMAKEGVECTDCHMPFAAKSAVKRAEFEGDIRSHLFRINTDPSAPMFTDDGKYTAGGYLTLDFACLYCHTDKDREWAAKYAVKAHKFEEEEPKPTPTATATPTPEKTATPEQTPTKEKQKPTPGFEVLGAVAALLGAIYLLGRRR</sequence>
<keyword evidence="3" id="KW-1133">Transmembrane helix</keyword>
<dbReference type="EMBL" id="CP087714">
    <property type="protein sequence ID" value="XAT64455.1"/>
    <property type="molecule type" value="Genomic_DNA"/>
</dbReference>
<evidence type="ECO:0000259" key="5">
    <source>
        <dbReference type="Pfam" id="PF13435"/>
    </source>
</evidence>
<dbReference type="InterPro" id="IPR026371">
    <property type="entry name" value="PGF_CTERM"/>
</dbReference>
<dbReference type="InterPro" id="IPR051829">
    <property type="entry name" value="Multiheme_Cytochr_ET"/>
</dbReference>
<keyword evidence="1" id="KW-0732">Signal</keyword>
<gene>
    <name evidence="7" type="ORF">LPQ35_03530</name>
</gene>
<evidence type="ECO:0000259" key="6">
    <source>
        <dbReference type="Pfam" id="PF18204"/>
    </source>
</evidence>
<dbReference type="InterPro" id="IPR036280">
    <property type="entry name" value="Multihaem_cyt_sf"/>
</dbReference>
<organism evidence="7 8">
    <name type="scientific">Geoglobus acetivorans</name>
    <dbReference type="NCBI Taxonomy" id="565033"/>
    <lineage>
        <taxon>Archaea</taxon>
        <taxon>Methanobacteriati</taxon>
        <taxon>Methanobacteriota</taxon>
        <taxon>Archaeoglobi</taxon>
        <taxon>Archaeoglobales</taxon>
        <taxon>Archaeoglobaceae</taxon>
        <taxon>Geoglobus</taxon>
    </lineage>
</organism>
<dbReference type="Pfam" id="PF13435">
    <property type="entry name" value="Cytochrome_C554"/>
    <property type="match status" value="1"/>
</dbReference>
<protein>
    <submittedName>
        <fullName evidence="7">PGF-CTERM sorting domain-containing protein</fullName>
    </submittedName>
</protein>
<reference evidence="7 8" key="1">
    <citation type="submission" date="2021-11" db="EMBL/GenBank/DDBJ databases">
        <title>Whole genome of Geoglobus acetivorans.</title>
        <authorList>
            <person name="Liu D."/>
        </authorList>
    </citation>
    <scope>NUCLEOTIDE SEQUENCE [LARGE SCALE GENOMIC DNA]</scope>
    <source>
        <strain evidence="7 8">SBH6</strain>
    </source>
</reference>
<evidence type="ECO:0000256" key="3">
    <source>
        <dbReference type="SAM" id="Phobius"/>
    </source>
</evidence>
<dbReference type="PANTHER" id="PTHR35038:SF8">
    <property type="entry name" value="C-TYPE POLYHEME CYTOCHROME OMCC"/>
    <property type="match status" value="1"/>
</dbReference>
<evidence type="ECO:0000259" key="4">
    <source>
        <dbReference type="Pfam" id="PF09699"/>
    </source>
</evidence>